<proteinExistence type="predicted"/>
<dbReference type="AlphaFoldDB" id="L1LBD1"/>
<dbReference type="EMBL" id="ACOU01000007">
    <property type="protein sequence ID" value="EKX72473.1"/>
    <property type="molecule type" value="Genomic_DNA"/>
</dbReference>
<gene>
    <name evidence="1" type="ORF">BEWA_049400</name>
</gene>
<name>L1LBD1_THEEQ</name>
<evidence type="ECO:0000313" key="2">
    <source>
        <dbReference type="Proteomes" id="UP000031512"/>
    </source>
</evidence>
<dbReference type="Proteomes" id="UP000031512">
    <property type="component" value="Unassembled WGS sequence"/>
</dbReference>
<dbReference type="RefSeq" id="XP_004831925.1">
    <property type="nucleotide sequence ID" value="XM_004831868.1"/>
</dbReference>
<dbReference type="KEGG" id="beq:BEWA_049400"/>
<dbReference type="GeneID" id="15804203"/>
<keyword evidence="2" id="KW-1185">Reference proteome</keyword>
<organism evidence="1 2">
    <name type="scientific">Theileria equi strain WA</name>
    <dbReference type="NCBI Taxonomy" id="1537102"/>
    <lineage>
        <taxon>Eukaryota</taxon>
        <taxon>Sar</taxon>
        <taxon>Alveolata</taxon>
        <taxon>Apicomplexa</taxon>
        <taxon>Aconoidasida</taxon>
        <taxon>Piroplasmida</taxon>
        <taxon>Theileriidae</taxon>
        <taxon>Theileria</taxon>
    </lineage>
</organism>
<comment type="caution">
    <text evidence="1">The sequence shown here is derived from an EMBL/GenBank/DDBJ whole genome shotgun (WGS) entry which is preliminary data.</text>
</comment>
<evidence type="ECO:0000313" key="1">
    <source>
        <dbReference type="EMBL" id="EKX72473.1"/>
    </source>
</evidence>
<dbReference type="eggNOG" id="ENOG502QWUR">
    <property type="taxonomic scope" value="Eukaryota"/>
</dbReference>
<reference evidence="1 2" key="1">
    <citation type="journal article" date="2012" name="BMC Genomics">
        <title>Comparative genomic analysis and phylogenetic position of Theileria equi.</title>
        <authorList>
            <person name="Kappmeyer L.S."/>
            <person name="Thiagarajan M."/>
            <person name="Herndon D.R."/>
            <person name="Ramsay J.D."/>
            <person name="Caler E."/>
            <person name="Djikeng A."/>
            <person name="Gillespie J.J."/>
            <person name="Lau A.O."/>
            <person name="Roalson E.H."/>
            <person name="Silva J.C."/>
            <person name="Silva M.G."/>
            <person name="Suarez C.E."/>
            <person name="Ueti M.W."/>
            <person name="Nene V.M."/>
            <person name="Mealey R.H."/>
            <person name="Knowles D.P."/>
            <person name="Brayton K.A."/>
        </authorList>
    </citation>
    <scope>NUCLEOTIDE SEQUENCE [LARGE SCALE GENOMIC DNA]</scope>
    <source>
        <strain evidence="1 2">WA</strain>
    </source>
</reference>
<accession>L1LBD1</accession>
<dbReference type="VEuPathDB" id="PiroplasmaDB:BEWA_049400"/>
<protein>
    <submittedName>
        <fullName evidence="1">Uncharacterized protein</fullName>
    </submittedName>
</protein>
<sequence>MARNCQYSEYWDKSHYNVDIDEDVSRSGTYIDRCVNTINIEKVDNKPTGGYKQYRHSFNNHKVQIANIRHKNQNQDGFDEIKNKTYIEVSVFYFEFDIGNDLPLLVKLTKSNTTHEYYKKVDYFVTSSSWKTDLDVKEESQLSPKLTEISRGLNTVIVLRVNQVKNGTYYANGTEKPPDANQTTQVQVIHSTYETVYKKYLHKLPYKKLRVIYTKTSNKNIPFESPVLRNEYNEASVYFWEGDDSRANPLLLELKPASNTPSYYILSGEGIGKKWTKDSNTPSTLKEKLDKQNCERNQAHTIDISKKSSSSSNNYDCPSCVSTPAMISITSSSIDQANVIKYSHKVIIGSIGKFVCKGKTQRGIDITANIKTATVYWYPEIGTLIPLEDKYK</sequence>